<dbReference type="SUPFAM" id="SSF57756">
    <property type="entry name" value="Retrovirus zinc finger-like domains"/>
    <property type="match status" value="1"/>
</dbReference>
<dbReference type="AlphaFoldDB" id="A0A8H5J2H9"/>
<dbReference type="Proteomes" id="UP000522262">
    <property type="component" value="Unassembled WGS sequence"/>
</dbReference>
<feature type="compositionally biased region" description="Basic and acidic residues" evidence="2">
    <location>
        <begin position="1"/>
        <end position="23"/>
    </location>
</feature>
<gene>
    <name evidence="3" type="ORF">FMEXI_5654</name>
</gene>
<keyword evidence="4" id="KW-1185">Reference proteome</keyword>
<protein>
    <submittedName>
        <fullName evidence="3">Uncharacterized protein</fullName>
    </submittedName>
</protein>
<accession>A0A8H5J2H9</accession>
<organism evidence="3 4">
    <name type="scientific">Fusarium mexicanum</name>
    <dbReference type="NCBI Taxonomy" id="751941"/>
    <lineage>
        <taxon>Eukaryota</taxon>
        <taxon>Fungi</taxon>
        <taxon>Dikarya</taxon>
        <taxon>Ascomycota</taxon>
        <taxon>Pezizomycotina</taxon>
        <taxon>Sordariomycetes</taxon>
        <taxon>Hypocreomycetidae</taxon>
        <taxon>Hypocreales</taxon>
        <taxon>Nectriaceae</taxon>
        <taxon>Fusarium</taxon>
        <taxon>Fusarium fujikuroi species complex</taxon>
    </lineage>
</organism>
<evidence type="ECO:0000313" key="3">
    <source>
        <dbReference type="EMBL" id="KAF5546393.1"/>
    </source>
</evidence>
<evidence type="ECO:0000313" key="4">
    <source>
        <dbReference type="Proteomes" id="UP000522262"/>
    </source>
</evidence>
<keyword evidence="1" id="KW-0175">Coiled coil</keyword>
<reference evidence="3 4" key="1">
    <citation type="submission" date="2020-05" db="EMBL/GenBank/DDBJ databases">
        <title>Identification and distribution of gene clusters putatively required for synthesis of sphingolipid metabolism inhibitors in phylogenetically diverse species of the filamentous fungus Fusarium.</title>
        <authorList>
            <person name="Kim H.-S."/>
            <person name="Busman M."/>
            <person name="Brown D.W."/>
            <person name="Divon H."/>
            <person name="Uhlig S."/>
            <person name="Proctor R.H."/>
        </authorList>
    </citation>
    <scope>NUCLEOTIDE SEQUENCE [LARGE SCALE GENOMIC DNA]</scope>
    <source>
        <strain evidence="3 4">NRRL 53147</strain>
    </source>
</reference>
<dbReference type="GO" id="GO:0008270">
    <property type="term" value="F:zinc ion binding"/>
    <property type="evidence" value="ECO:0007669"/>
    <property type="project" value="InterPro"/>
</dbReference>
<comment type="caution">
    <text evidence="3">The sequence shown here is derived from an EMBL/GenBank/DDBJ whole genome shotgun (WGS) entry which is preliminary data.</text>
</comment>
<dbReference type="EMBL" id="JAAOAM010000115">
    <property type="protein sequence ID" value="KAF5546393.1"/>
    <property type="molecule type" value="Genomic_DNA"/>
</dbReference>
<dbReference type="InterPro" id="IPR036875">
    <property type="entry name" value="Znf_CCHC_sf"/>
</dbReference>
<proteinExistence type="predicted"/>
<dbReference type="GO" id="GO:0003676">
    <property type="term" value="F:nucleic acid binding"/>
    <property type="evidence" value="ECO:0007669"/>
    <property type="project" value="InterPro"/>
</dbReference>
<evidence type="ECO:0000256" key="2">
    <source>
        <dbReference type="SAM" id="MobiDB-lite"/>
    </source>
</evidence>
<feature type="coiled-coil region" evidence="1">
    <location>
        <begin position="399"/>
        <end position="426"/>
    </location>
</feature>
<feature type="compositionally biased region" description="Polar residues" evidence="2">
    <location>
        <begin position="62"/>
        <end position="81"/>
    </location>
</feature>
<evidence type="ECO:0000256" key="1">
    <source>
        <dbReference type="SAM" id="Coils"/>
    </source>
</evidence>
<sequence>MLEKTLQQKEMARKGFDRGDAKRQQNQGNFSAQGQKQNRQSGAGHGNMGRDKNQDLTGIGPSLTSKHGIQKCSNDSGMSSFDSMERRNWVGGIGRVNTSYGGGPQYRIVTSTHTDKPTAKADESAGGTKITAAPQAISNTDDVVVTVEAARRDRIAAARSRRIKAEAYSSLSQPRKSRAMKAQDGLQSRVTKMDKVAEVLCAECGSIAHTLKGCITATSGSVRGCIFCNNTSHSTDSCREFMKLGLAAKVKLLVTDRAGRPPIFTDASWSVWLHRFLNAPHTKGQPIPEAFPWRPEFAREIYNSKGSKSVQEYQSDFDSAQSIGVLPRDWRMQSMNDVSTNFWEKEGRVWPARLDSLPSVTKANTEAPISGQGTASADASTIEEVRSLGETVIRQAVQLSGKDQEIESLKKENQRLRKENEDLKKGLA</sequence>
<name>A0A8H5J2H9_9HYPO</name>
<feature type="region of interest" description="Disordered" evidence="2">
    <location>
        <begin position="1"/>
        <end position="81"/>
    </location>
</feature>
<feature type="compositionally biased region" description="Polar residues" evidence="2">
    <location>
        <begin position="24"/>
        <end position="41"/>
    </location>
</feature>